<name>A0A133Y1Z7_9LACT</name>
<accession>A0A133Y1Z7</accession>
<evidence type="ECO:0000313" key="2">
    <source>
        <dbReference type="Proteomes" id="UP000070422"/>
    </source>
</evidence>
<proteinExistence type="predicted"/>
<gene>
    <name evidence="1" type="ORF">HMPREF3187_00660</name>
</gene>
<reference evidence="1 2" key="1">
    <citation type="submission" date="2016-01" db="EMBL/GenBank/DDBJ databases">
        <authorList>
            <person name="Oliw E.H."/>
        </authorList>
    </citation>
    <scope>NUCLEOTIDE SEQUENCE [LARGE SCALE GENOMIC DNA]</scope>
    <source>
        <strain evidence="1 2">KA00635</strain>
    </source>
</reference>
<evidence type="ECO:0000313" key="1">
    <source>
        <dbReference type="EMBL" id="KXB37219.1"/>
    </source>
</evidence>
<organism evidence="1 2">
    <name type="scientific">Aerococcus christensenii</name>
    <dbReference type="NCBI Taxonomy" id="87541"/>
    <lineage>
        <taxon>Bacteria</taxon>
        <taxon>Bacillati</taxon>
        <taxon>Bacillota</taxon>
        <taxon>Bacilli</taxon>
        <taxon>Lactobacillales</taxon>
        <taxon>Aerococcaceae</taxon>
        <taxon>Aerococcus</taxon>
    </lineage>
</organism>
<sequence>MQKIVEWKKEALNRAIQLFPQVSPITDEMTKTFDEISRMVMLDRYSFKDTMKETLEIGDLVNCST</sequence>
<protein>
    <submittedName>
        <fullName evidence="1">Uncharacterized protein</fullName>
    </submittedName>
</protein>
<dbReference type="EMBL" id="LSCQ01000031">
    <property type="protein sequence ID" value="KXB37219.1"/>
    <property type="molecule type" value="Genomic_DNA"/>
</dbReference>
<dbReference type="AlphaFoldDB" id="A0A133Y1Z7"/>
<dbReference type="PATRIC" id="fig|87541.4.peg.661"/>
<dbReference type="Proteomes" id="UP000070422">
    <property type="component" value="Unassembled WGS sequence"/>
</dbReference>
<comment type="caution">
    <text evidence="1">The sequence shown here is derived from an EMBL/GenBank/DDBJ whole genome shotgun (WGS) entry which is preliminary data.</text>
</comment>